<feature type="region of interest" description="Disordered" evidence="1">
    <location>
        <begin position="92"/>
        <end position="114"/>
    </location>
</feature>
<name>A0AAV4GSM0_9GAST</name>
<protein>
    <submittedName>
        <fullName evidence="2">Uncharacterized protein</fullName>
    </submittedName>
</protein>
<dbReference type="Proteomes" id="UP000762676">
    <property type="component" value="Unassembled WGS sequence"/>
</dbReference>
<accession>A0AAV4GSM0</accession>
<sequence length="114" mass="13031">MITYDSDNDEEANNQIEKLLTDSGEESLSEVEGDEDDDLSKLESPLSDEEIKNLKVREFVFIECDGKKSQAWAYYTGRAVQAPVQNHARNYALLKPRDQPRREASNVDDVKNHN</sequence>
<dbReference type="AlphaFoldDB" id="A0AAV4GSM0"/>
<gene>
    <name evidence="2" type="ORF">ElyMa_004254900</name>
</gene>
<evidence type="ECO:0000313" key="2">
    <source>
        <dbReference type="EMBL" id="GFR88543.1"/>
    </source>
</evidence>
<keyword evidence="3" id="KW-1185">Reference proteome</keyword>
<feature type="region of interest" description="Disordered" evidence="1">
    <location>
        <begin position="20"/>
        <end position="44"/>
    </location>
</feature>
<comment type="caution">
    <text evidence="2">The sequence shown here is derived from an EMBL/GenBank/DDBJ whole genome shotgun (WGS) entry which is preliminary data.</text>
</comment>
<feature type="compositionally biased region" description="Basic and acidic residues" evidence="1">
    <location>
        <begin position="95"/>
        <end position="114"/>
    </location>
</feature>
<feature type="compositionally biased region" description="Acidic residues" evidence="1">
    <location>
        <begin position="23"/>
        <end position="38"/>
    </location>
</feature>
<dbReference type="EMBL" id="BMAT01008572">
    <property type="protein sequence ID" value="GFR88543.1"/>
    <property type="molecule type" value="Genomic_DNA"/>
</dbReference>
<evidence type="ECO:0000256" key="1">
    <source>
        <dbReference type="SAM" id="MobiDB-lite"/>
    </source>
</evidence>
<organism evidence="2 3">
    <name type="scientific">Elysia marginata</name>
    <dbReference type="NCBI Taxonomy" id="1093978"/>
    <lineage>
        <taxon>Eukaryota</taxon>
        <taxon>Metazoa</taxon>
        <taxon>Spiralia</taxon>
        <taxon>Lophotrochozoa</taxon>
        <taxon>Mollusca</taxon>
        <taxon>Gastropoda</taxon>
        <taxon>Heterobranchia</taxon>
        <taxon>Euthyneura</taxon>
        <taxon>Panpulmonata</taxon>
        <taxon>Sacoglossa</taxon>
        <taxon>Placobranchoidea</taxon>
        <taxon>Plakobranchidae</taxon>
        <taxon>Elysia</taxon>
    </lineage>
</organism>
<evidence type="ECO:0000313" key="3">
    <source>
        <dbReference type="Proteomes" id="UP000762676"/>
    </source>
</evidence>
<proteinExistence type="predicted"/>
<reference evidence="2 3" key="1">
    <citation type="journal article" date="2021" name="Elife">
        <title>Chloroplast acquisition without the gene transfer in kleptoplastic sea slugs, Plakobranchus ocellatus.</title>
        <authorList>
            <person name="Maeda T."/>
            <person name="Takahashi S."/>
            <person name="Yoshida T."/>
            <person name="Shimamura S."/>
            <person name="Takaki Y."/>
            <person name="Nagai Y."/>
            <person name="Toyoda A."/>
            <person name="Suzuki Y."/>
            <person name="Arimoto A."/>
            <person name="Ishii H."/>
            <person name="Satoh N."/>
            <person name="Nishiyama T."/>
            <person name="Hasebe M."/>
            <person name="Maruyama T."/>
            <person name="Minagawa J."/>
            <person name="Obokata J."/>
            <person name="Shigenobu S."/>
        </authorList>
    </citation>
    <scope>NUCLEOTIDE SEQUENCE [LARGE SCALE GENOMIC DNA]</scope>
</reference>